<keyword evidence="3" id="KW-1185">Reference proteome</keyword>
<proteinExistence type="predicted"/>
<reference evidence="2" key="1">
    <citation type="journal article" date="2021" name="bioRxiv">
        <title>Whole Genome Assembly and Annotation of Northern Wild Rice, Zizania palustris L., Supports a Whole Genome Duplication in the Zizania Genus.</title>
        <authorList>
            <person name="Haas M."/>
            <person name="Kono T."/>
            <person name="Macchietto M."/>
            <person name="Millas R."/>
            <person name="McGilp L."/>
            <person name="Shao M."/>
            <person name="Duquette J."/>
            <person name="Hirsch C.N."/>
            <person name="Kimball J."/>
        </authorList>
    </citation>
    <scope>NUCLEOTIDE SEQUENCE</scope>
    <source>
        <tissue evidence="2">Fresh leaf tissue</tissue>
    </source>
</reference>
<gene>
    <name evidence="2" type="ORF">GUJ93_ZPchr0002g26704</name>
</gene>
<organism evidence="2 3">
    <name type="scientific">Zizania palustris</name>
    <name type="common">Northern wild rice</name>
    <dbReference type="NCBI Taxonomy" id="103762"/>
    <lineage>
        <taxon>Eukaryota</taxon>
        <taxon>Viridiplantae</taxon>
        <taxon>Streptophyta</taxon>
        <taxon>Embryophyta</taxon>
        <taxon>Tracheophyta</taxon>
        <taxon>Spermatophyta</taxon>
        <taxon>Magnoliopsida</taxon>
        <taxon>Liliopsida</taxon>
        <taxon>Poales</taxon>
        <taxon>Poaceae</taxon>
        <taxon>BOP clade</taxon>
        <taxon>Oryzoideae</taxon>
        <taxon>Oryzeae</taxon>
        <taxon>Zizaniinae</taxon>
        <taxon>Zizania</taxon>
    </lineage>
</organism>
<feature type="region of interest" description="Disordered" evidence="1">
    <location>
        <begin position="137"/>
        <end position="164"/>
    </location>
</feature>
<evidence type="ECO:0000256" key="1">
    <source>
        <dbReference type="SAM" id="MobiDB-lite"/>
    </source>
</evidence>
<protein>
    <submittedName>
        <fullName evidence="2">Uncharacterized protein</fullName>
    </submittedName>
</protein>
<dbReference type="OrthoDB" id="688827at2759"/>
<name>A0A8J5SJ43_ZIZPA</name>
<dbReference type="Proteomes" id="UP000729402">
    <property type="component" value="Unassembled WGS sequence"/>
</dbReference>
<comment type="caution">
    <text evidence="2">The sequence shown here is derived from an EMBL/GenBank/DDBJ whole genome shotgun (WGS) entry which is preliminary data.</text>
</comment>
<evidence type="ECO:0000313" key="2">
    <source>
        <dbReference type="EMBL" id="KAG8056409.1"/>
    </source>
</evidence>
<dbReference type="AlphaFoldDB" id="A0A8J5SJ43"/>
<dbReference type="EMBL" id="JAAALK010000287">
    <property type="protein sequence ID" value="KAG8056409.1"/>
    <property type="molecule type" value="Genomic_DNA"/>
</dbReference>
<sequence>MVERFSNHYFLAWEIDIPARKEKSDINHLADDFRIIFRLNFMTHLQDPKCIPKVLWLTIANPDPVQGTINISWVQAEPYDASVDGAKLGHTYRVLIHVDKVEDYSFVPHASQLHYRSFEWCLGVLEGEDVCATPLDGHACNQRPQRHRDHEDEDEGGDRDYYQP</sequence>
<evidence type="ECO:0000313" key="3">
    <source>
        <dbReference type="Proteomes" id="UP000729402"/>
    </source>
</evidence>
<accession>A0A8J5SJ43</accession>
<reference evidence="2" key="2">
    <citation type="submission" date="2021-02" db="EMBL/GenBank/DDBJ databases">
        <authorList>
            <person name="Kimball J.A."/>
            <person name="Haas M.W."/>
            <person name="Macchietto M."/>
            <person name="Kono T."/>
            <person name="Duquette J."/>
            <person name="Shao M."/>
        </authorList>
    </citation>
    <scope>NUCLEOTIDE SEQUENCE</scope>
    <source>
        <tissue evidence="2">Fresh leaf tissue</tissue>
    </source>
</reference>